<keyword evidence="3" id="KW-1185">Reference proteome</keyword>
<dbReference type="InterPro" id="IPR003615">
    <property type="entry name" value="HNH_nuc"/>
</dbReference>
<gene>
    <name evidence="2" type="ORF">WJX73_010577</name>
</gene>
<dbReference type="Pfam" id="PF14279">
    <property type="entry name" value="HNH_5"/>
    <property type="match status" value="1"/>
</dbReference>
<reference evidence="2 3" key="1">
    <citation type="journal article" date="2024" name="Nat. Commun.">
        <title>Phylogenomics reveals the evolutionary origins of lichenization in chlorophyte algae.</title>
        <authorList>
            <person name="Puginier C."/>
            <person name="Libourel C."/>
            <person name="Otte J."/>
            <person name="Skaloud P."/>
            <person name="Haon M."/>
            <person name="Grisel S."/>
            <person name="Petersen M."/>
            <person name="Berrin J.G."/>
            <person name="Delaux P.M."/>
            <person name="Dal Grande F."/>
            <person name="Keller J."/>
        </authorList>
    </citation>
    <scope>NUCLEOTIDE SEQUENCE [LARGE SCALE GENOMIC DNA]</scope>
    <source>
        <strain evidence="2 3">SAG 2036</strain>
    </source>
</reference>
<accession>A0AAW1P0W8</accession>
<dbReference type="SMART" id="SM00507">
    <property type="entry name" value="HNHc"/>
    <property type="match status" value="1"/>
</dbReference>
<proteinExistence type="predicted"/>
<comment type="caution">
    <text evidence="2">The sequence shown here is derived from an EMBL/GenBank/DDBJ whole genome shotgun (WGS) entry which is preliminary data.</text>
</comment>
<organism evidence="2 3">
    <name type="scientific">Symbiochloris irregularis</name>
    <dbReference type="NCBI Taxonomy" id="706552"/>
    <lineage>
        <taxon>Eukaryota</taxon>
        <taxon>Viridiplantae</taxon>
        <taxon>Chlorophyta</taxon>
        <taxon>core chlorophytes</taxon>
        <taxon>Trebouxiophyceae</taxon>
        <taxon>Trebouxiales</taxon>
        <taxon>Trebouxiaceae</taxon>
        <taxon>Symbiochloris</taxon>
    </lineage>
</organism>
<dbReference type="Gene3D" id="1.10.30.50">
    <property type="match status" value="1"/>
</dbReference>
<dbReference type="InterPro" id="IPR029471">
    <property type="entry name" value="HNH_5"/>
</dbReference>
<dbReference type="AlphaFoldDB" id="A0AAW1P0W8"/>
<sequence>MPQLLLRHCSAASLYTRGHAEPLCLWRCQGIPKPRRSSRGMATTRAVAVAAEATEDHLGMPIERYRALVLDSSYRPINVINWQRAVCLDFLDKVDVLEYYNVAVSSASSDYLIPAVMRVRLYVRREIRKGHLAISRRNIMTRDMWTCQYCGGKNDLTLDHVVPMSAGGKWSWENLVTACETCNGLKGNKALEQLGWKLRRPPSEPSPYEFGILLGLEMGIKATPKEWSDYLLPLNKVTAGQMTKKMY</sequence>
<name>A0AAW1P0W8_9CHLO</name>
<dbReference type="Proteomes" id="UP001465755">
    <property type="component" value="Unassembled WGS sequence"/>
</dbReference>
<evidence type="ECO:0000313" key="3">
    <source>
        <dbReference type="Proteomes" id="UP001465755"/>
    </source>
</evidence>
<dbReference type="PANTHER" id="PTHR33877">
    <property type="entry name" value="SLL1193 PROTEIN"/>
    <property type="match status" value="1"/>
</dbReference>
<evidence type="ECO:0000313" key="2">
    <source>
        <dbReference type="EMBL" id="KAK9803012.1"/>
    </source>
</evidence>
<dbReference type="InterPro" id="IPR052892">
    <property type="entry name" value="NA-targeting_endonuclease"/>
</dbReference>
<evidence type="ECO:0000259" key="1">
    <source>
        <dbReference type="SMART" id="SM00507"/>
    </source>
</evidence>
<feature type="domain" description="HNH nuclease" evidence="1">
    <location>
        <begin position="134"/>
        <end position="184"/>
    </location>
</feature>
<dbReference type="EMBL" id="JALJOQ010000064">
    <property type="protein sequence ID" value="KAK9803012.1"/>
    <property type="molecule type" value="Genomic_DNA"/>
</dbReference>
<dbReference type="CDD" id="cd00085">
    <property type="entry name" value="HNHc"/>
    <property type="match status" value="1"/>
</dbReference>
<dbReference type="PANTHER" id="PTHR33877:SF2">
    <property type="entry name" value="OS07G0170200 PROTEIN"/>
    <property type="match status" value="1"/>
</dbReference>
<protein>
    <recommendedName>
        <fullName evidence="1">HNH nuclease domain-containing protein</fullName>
    </recommendedName>
</protein>